<proteinExistence type="predicted"/>
<organism evidence="1 2">
    <name type="scientific">Beta vulgaris subsp. vulgaris</name>
    <name type="common">Beet</name>
    <dbReference type="NCBI Taxonomy" id="3555"/>
    <lineage>
        <taxon>Eukaryota</taxon>
        <taxon>Viridiplantae</taxon>
        <taxon>Streptophyta</taxon>
        <taxon>Embryophyta</taxon>
        <taxon>Tracheophyta</taxon>
        <taxon>Spermatophyta</taxon>
        <taxon>Magnoliopsida</taxon>
        <taxon>eudicotyledons</taxon>
        <taxon>Gunneridae</taxon>
        <taxon>Pentapetalae</taxon>
        <taxon>Caryophyllales</taxon>
        <taxon>Chenopodiaceae</taxon>
        <taxon>Betoideae</taxon>
        <taxon>Beta</taxon>
    </lineage>
</organism>
<keyword evidence="2" id="KW-1185">Reference proteome</keyword>
<evidence type="ECO:0000313" key="2">
    <source>
        <dbReference type="Proteomes" id="UP000035740"/>
    </source>
</evidence>
<dbReference type="Proteomes" id="UP000035740">
    <property type="component" value="Unassembled WGS sequence"/>
</dbReference>
<dbReference type="EMBL" id="KQ090405">
    <property type="protein sequence ID" value="KMS96151.1"/>
    <property type="molecule type" value="Genomic_DNA"/>
</dbReference>
<evidence type="ECO:0000313" key="1">
    <source>
        <dbReference type="EMBL" id="KMS96151.1"/>
    </source>
</evidence>
<accession>A0A0J8B595</accession>
<dbReference type="Gramene" id="KMS96151">
    <property type="protein sequence ID" value="KMS96151"/>
    <property type="gene ID" value="BVRB_001580"/>
</dbReference>
<reference evidence="1 2" key="1">
    <citation type="journal article" date="2014" name="Nature">
        <title>The genome of the recently domesticated crop plant sugar beet (Beta vulgaris).</title>
        <authorList>
            <person name="Dohm J.C."/>
            <person name="Minoche A.E."/>
            <person name="Holtgrawe D."/>
            <person name="Capella-Gutierrez S."/>
            <person name="Zakrzewski F."/>
            <person name="Tafer H."/>
            <person name="Rupp O."/>
            <person name="Sorensen T.R."/>
            <person name="Stracke R."/>
            <person name="Reinhardt R."/>
            <person name="Goesmann A."/>
            <person name="Kraft T."/>
            <person name="Schulz B."/>
            <person name="Stadler P.F."/>
            <person name="Schmidt T."/>
            <person name="Gabaldon T."/>
            <person name="Lehrach H."/>
            <person name="Weisshaar B."/>
            <person name="Himmelbauer H."/>
        </authorList>
    </citation>
    <scope>NUCLEOTIDE SEQUENCE [LARGE SCALE GENOMIC DNA]</scope>
    <source>
        <tissue evidence="1">Taproot</tissue>
    </source>
</reference>
<sequence length="34" mass="3850">MKSSGKNIFFPIPLNKVDPYGNRGLQPCPFIKNQ</sequence>
<gene>
    <name evidence="1" type="ORF">BVRB_001580</name>
</gene>
<protein>
    <submittedName>
        <fullName evidence="1">Uncharacterized protein</fullName>
    </submittedName>
</protein>
<dbReference type="AlphaFoldDB" id="A0A0J8B595"/>
<name>A0A0J8B595_BETVV</name>